<dbReference type="GO" id="GO:0001181">
    <property type="term" value="F:RNA polymerase I general transcription initiation factor activity"/>
    <property type="evidence" value="ECO:0007669"/>
    <property type="project" value="InterPro"/>
</dbReference>
<name>A0A0C4E2T7_MAGP6</name>
<reference evidence="3" key="3">
    <citation type="submission" date="2011-03" db="EMBL/GenBank/DDBJ databases">
        <title>Annotation of Magnaporthe poae ATCC 64411.</title>
        <authorList>
            <person name="Ma L.-J."/>
            <person name="Dead R."/>
            <person name="Young S.K."/>
            <person name="Zeng Q."/>
            <person name="Gargeya S."/>
            <person name="Fitzgerald M."/>
            <person name="Haas B."/>
            <person name="Abouelleil A."/>
            <person name="Alvarado L."/>
            <person name="Arachchi H.M."/>
            <person name="Berlin A."/>
            <person name="Brown A."/>
            <person name="Chapman S.B."/>
            <person name="Chen Z."/>
            <person name="Dunbar C."/>
            <person name="Freedman E."/>
            <person name="Gearin G."/>
            <person name="Gellesch M."/>
            <person name="Goldberg J."/>
            <person name="Griggs A."/>
            <person name="Gujja S."/>
            <person name="Heiman D."/>
            <person name="Howarth C."/>
            <person name="Larson L."/>
            <person name="Lui A."/>
            <person name="MacDonald P.J.P."/>
            <person name="Mehta T."/>
            <person name="Montmayeur A."/>
            <person name="Murphy C."/>
            <person name="Neiman D."/>
            <person name="Pearson M."/>
            <person name="Priest M."/>
            <person name="Roberts A."/>
            <person name="Saif S."/>
            <person name="Shea T."/>
            <person name="Shenoy N."/>
            <person name="Sisk P."/>
            <person name="Stolte C."/>
            <person name="Sykes S."/>
            <person name="Yandava C."/>
            <person name="Wortman J."/>
            <person name="Nusbaum C."/>
            <person name="Birren B."/>
        </authorList>
    </citation>
    <scope>NUCLEOTIDE SEQUENCE</scope>
    <source>
        <strain evidence="3">ATCC 64411</strain>
    </source>
</reference>
<feature type="region of interest" description="Disordered" evidence="2">
    <location>
        <begin position="1"/>
        <end position="59"/>
    </location>
</feature>
<reference evidence="3" key="2">
    <citation type="submission" date="2010-05" db="EMBL/GenBank/DDBJ databases">
        <title>The Genome Sequence of Magnaporthe poae strain ATCC 64411.</title>
        <authorList>
            <consortium name="The Broad Institute Genome Sequencing Platform"/>
            <consortium name="Broad Institute Genome Sequencing Center for Infectious Disease"/>
            <person name="Ma L.-J."/>
            <person name="Dead R."/>
            <person name="Young S."/>
            <person name="Zeng Q."/>
            <person name="Koehrsen M."/>
            <person name="Alvarado L."/>
            <person name="Berlin A."/>
            <person name="Chapman S.B."/>
            <person name="Chen Z."/>
            <person name="Freedman E."/>
            <person name="Gellesch M."/>
            <person name="Goldberg J."/>
            <person name="Griggs A."/>
            <person name="Gujja S."/>
            <person name="Heilman E.R."/>
            <person name="Heiman D."/>
            <person name="Hepburn T."/>
            <person name="Howarth C."/>
            <person name="Jen D."/>
            <person name="Larson L."/>
            <person name="Mehta T."/>
            <person name="Neiman D."/>
            <person name="Pearson M."/>
            <person name="Roberts A."/>
            <person name="Saif S."/>
            <person name="Shea T."/>
            <person name="Shenoy N."/>
            <person name="Sisk P."/>
            <person name="Stolte C."/>
            <person name="Sykes S."/>
            <person name="Walk T."/>
            <person name="White J."/>
            <person name="Yandava C."/>
            <person name="Haas B."/>
            <person name="Nusbaum C."/>
            <person name="Birren B."/>
        </authorList>
    </citation>
    <scope>NUCLEOTIDE SEQUENCE</scope>
    <source>
        <strain evidence="3">ATCC 64411</strain>
    </source>
</reference>
<dbReference type="OrthoDB" id="26970at2759"/>
<evidence type="ECO:0000313" key="3">
    <source>
        <dbReference type="EMBL" id="KLU87734.1"/>
    </source>
</evidence>
<evidence type="ECO:0000313" key="5">
    <source>
        <dbReference type="Proteomes" id="UP000011715"/>
    </source>
</evidence>
<dbReference type="InterPro" id="IPR007991">
    <property type="entry name" value="RNA_pol_I_trans_ini_fac_RRN3"/>
</dbReference>
<feature type="compositionally biased region" description="Polar residues" evidence="2">
    <location>
        <begin position="1"/>
        <end position="11"/>
    </location>
</feature>
<dbReference type="VEuPathDB" id="FungiDB:MAPG_06727"/>
<gene>
    <name evidence="3" type="ORF">MAPG_06727</name>
</gene>
<reference evidence="4" key="4">
    <citation type="journal article" date="2015" name="G3 (Bethesda)">
        <title>Genome sequences of three phytopathogenic species of the Magnaporthaceae family of fungi.</title>
        <authorList>
            <person name="Okagaki L.H."/>
            <person name="Nunes C.C."/>
            <person name="Sailsbery J."/>
            <person name="Clay B."/>
            <person name="Brown D."/>
            <person name="John T."/>
            <person name="Oh Y."/>
            <person name="Young N."/>
            <person name="Fitzgerald M."/>
            <person name="Haas B.J."/>
            <person name="Zeng Q."/>
            <person name="Young S."/>
            <person name="Adiconis X."/>
            <person name="Fan L."/>
            <person name="Levin J.Z."/>
            <person name="Mitchell T.K."/>
            <person name="Okubara P.A."/>
            <person name="Farman M.L."/>
            <person name="Kohn L.M."/>
            <person name="Birren B."/>
            <person name="Ma L.-J."/>
            <person name="Dean R.A."/>
        </authorList>
    </citation>
    <scope>NUCLEOTIDE SEQUENCE</scope>
    <source>
        <strain evidence="4">ATCC 64411 / 73-15</strain>
    </source>
</reference>
<accession>A0A0C4E2T7</accession>
<feature type="compositionally biased region" description="Acidic residues" evidence="2">
    <location>
        <begin position="661"/>
        <end position="696"/>
    </location>
</feature>
<sequence>MTTSASHTALSGGSYPSPAPSQNSALSKKPILRTPQPVLSTKRKRGGDPEDSLDSSPTKRLKHVTFDLAANMTVDIQTRTLEETKREVRRALEDRSRGDTEGYDGLKSVFQNDRQRYVAPIVGEDEDCLKPQELIVYVVALSTCTPLLDKSCSDLVKSVMRCSWLGRDDAFCKAYTQFLAGLISAQGTTLELVLSMITEKFKDYRESAWSVPDFPKVSVELAHDRLHGALAYILRLFPAARAVLCDLLGKHFPYLEESKRVHTSYVDSLLRLRRYAPDLGQDIMELIIDRLVKIDVQVQFDLEDMDDDLTAAIVLQLDSGKTNNALDPADSDDSDVESIASDDSDFDAEANRIESGATTIQKLDAVMDTLFELYKPRFEKPESEEAKECLADMISDFVNLILPTYKSRHTQFLVFHFSQYAPELMDLFVGTLFNLAFESNRPMALRQSATAYLASYVARGGLVPAEIVQNVVNLLCHHIDSQMRSHMEGCRGPDLRRYKHLYCLVQALLYIFCFRWKELVTWAPDIVDQEDLSSYLGHDLEWIPGFRESMSRMIHSRFNPLKVCSAAIVNEFADLARHLKFMYVYPLLESNKRVHLSQFVSGDYSTGGALRDTCSDPYDEKALQLEAYFPFDPYQLPISKRWINNDYVKWRTLTDLHDREDDLDDNDVSEVEGENAENGEEYEEEGTATDAEDDDD</sequence>
<dbReference type="STRING" id="644358.A0A0C4E2T7"/>
<reference evidence="4" key="5">
    <citation type="submission" date="2015-06" db="UniProtKB">
        <authorList>
            <consortium name="EnsemblFungi"/>
        </authorList>
    </citation>
    <scope>IDENTIFICATION</scope>
    <source>
        <strain evidence="4">ATCC 64411</strain>
    </source>
</reference>
<dbReference type="EMBL" id="GL876970">
    <property type="protein sequence ID" value="KLU87734.1"/>
    <property type="molecule type" value="Genomic_DNA"/>
</dbReference>
<dbReference type="SUPFAM" id="SSF48371">
    <property type="entry name" value="ARM repeat"/>
    <property type="match status" value="1"/>
</dbReference>
<evidence type="ECO:0008006" key="6">
    <source>
        <dbReference type="Google" id="ProtNLM"/>
    </source>
</evidence>
<organism evidence="4 5">
    <name type="scientific">Magnaporthiopsis poae (strain ATCC 64411 / 73-15)</name>
    <name type="common">Kentucky bluegrass fungus</name>
    <name type="synonym">Magnaporthe poae</name>
    <dbReference type="NCBI Taxonomy" id="644358"/>
    <lineage>
        <taxon>Eukaryota</taxon>
        <taxon>Fungi</taxon>
        <taxon>Dikarya</taxon>
        <taxon>Ascomycota</taxon>
        <taxon>Pezizomycotina</taxon>
        <taxon>Sordariomycetes</taxon>
        <taxon>Sordariomycetidae</taxon>
        <taxon>Magnaporthales</taxon>
        <taxon>Magnaporthaceae</taxon>
        <taxon>Magnaporthiopsis</taxon>
    </lineage>
</organism>
<proteinExistence type="inferred from homology"/>
<dbReference type="GO" id="GO:0005634">
    <property type="term" value="C:nucleus"/>
    <property type="evidence" value="ECO:0007669"/>
    <property type="project" value="TreeGrafter"/>
</dbReference>
<dbReference type="AlphaFoldDB" id="A0A0C4E2T7"/>
<evidence type="ECO:0000256" key="2">
    <source>
        <dbReference type="SAM" id="MobiDB-lite"/>
    </source>
</evidence>
<dbReference type="InterPro" id="IPR016024">
    <property type="entry name" value="ARM-type_fold"/>
</dbReference>
<dbReference type="GO" id="GO:0001042">
    <property type="term" value="F:RNA polymerase I core binding"/>
    <property type="evidence" value="ECO:0007669"/>
    <property type="project" value="TreeGrafter"/>
</dbReference>
<protein>
    <recommendedName>
        <fullName evidence="6">RNA polymerase I-specific transcription initiation factor rrn3</fullName>
    </recommendedName>
</protein>
<dbReference type="PANTHER" id="PTHR12790">
    <property type="entry name" value="TRANSCRIPTION INITIATION FACTOR IA RRN3"/>
    <property type="match status" value="1"/>
</dbReference>
<keyword evidence="5" id="KW-1185">Reference proteome</keyword>
<evidence type="ECO:0000256" key="1">
    <source>
        <dbReference type="ARBA" id="ARBA00010098"/>
    </source>
</evidence>
<evidence type="ECO:0000313" key="4">
    <source>
        <dbReference type="EnsemblFungi" id="MAPG_06727T0"/>
    </source>
</evidence>
<dbReference type="PANTHER" id="PTHR12790:SF0">
    <property type="entry name" value="RNA POLYMERASE I-SPECIFIC TRANSCRIPTION INITIATION FACTOR RRN3-RELATED"/>
    <property type="match status" value="1"/>
</dbReference>
<dbReference type="eggNOG" id="KOG2434">
    <property type="taxonomic scope" value="Eukaryota"/>
</dbReference>
<reference evidence="5" key="1">
    <citation type="submission" date="2010-05" db="EMBL/GenBank/DDBJ databases">
        <title>The genome sequence of Magnaporthe poae strain ATCC 64411.</title>
        <authorList>
            <person name="Ma L.-J."/>
            <person name="Dead R."/>
            <person name="Young S."/>
            <person name="Zeng Q."/>
            <person name="Koehrsen M."/>
            <person name="Alvarado L."/>
            <person name="Berlin A."/>
            <person name="Chapman S.B."/>
            <person name="Chen Z."/>
            <person name="Freedman E."/>
            <person name="Gellesch M."/>
            <person name="Goldberg J."/>
            <person name="Griggs A."/>
            <person name="Gujja S."/>
            <person name="Heilman E.R."/>
            <person name="Heiman D."/>
            <person name="Hepburn T."/>
            <person name="Howarth C."/>
            <person name="Jen D."/>
            <person name="Larson L."/>
            <person name="Mehta T."/>
            <person name="Neiman D."/>
            <person name="Pearson M."/>
            <person name="Roberts A."/>
            <person name="Saif S."/>
            <person name="Shea T."/>
            <person name="Shenoy N."/>
            <person name="Sisk P."/>
            <person name="Stolte C."/>
            <person name="Sykes S."/>
            <person name="Walk T."/>
            <person name="White J."/>
            <person name="Yandava C."/>
            <person name="Haas B."/>
            <person name="Nusbaum C."/>
            <person name="Birren B."/>
        </authorList>
    </citation>
    <scope>NUCLEOTIDE SEQUENCE [LARGE SCALE GENOMIC DNA]</scope>
    <source>
        <strain evidence="5">ATCC 64411 / 73-15</strain>
    </source>
</reference>
<comment type="similarity">
    <text evidence="1">Belongs to the RRN3 family.</text>
</comment>
<dbReference type="EnsemblFungi" id="MAPG_06727T0">
    <property type="protein sequence ID" value="MAPG_06727T0"/>
    <property type="gene ID" value="MAPG_06727"/>
</dbReference>
<dbReference type="Proteomes" id="UP000011715">
    <property type="component" value="Unassembled WGS sequence"/>
</dbReference>
<dbReference type="Pfam" id="PF05327">
    <property type="entry name" value="RRN3"/>
    <property type="match status" value="1"/>
</dbReference>
<feature type="region of interest" description="Disordered" evidence="2">
    <location>
        <begin position="659"/>
        <end position="696"/>
    </location>
</feature>
<dbReference type="EMBL" id="ADBL01001626">
    <property type="status" value="NOT_ANNOTATED_CDS"/>
    <property type="molecule type" value="Genomic_DNA"/>
</dbReference>
<dbReference type="GO" id="GO:0006361">
    <property type="term" value="P:transcription initiation at RNA polymerase I promoter"/>
    <property type="evidence" value="ECO:0007669"/>
    <property type="project" value="InterPro"/>
</dbReference>
<dbReference type="OMA" id="VCSPAIV"/>